<dbReference type="GO" id="GO:0004497">
    <property type="term" value="F:monooxygenase activity"/>
    <property type="evidence" value="ECO:0007669"/>
    <property type="project" value="InterPro"/>
</dbReference>
<keyword evidence="2" id="KW-0479">Metal-binding</keyword>
<evidence type="ECO:0000256" key="3">
    <source>
        <dbReference type="ARBA" id="ARBA00023002"/>
    </source>
</evidence>
<keyword evidence="5" id="KW-0732">Signal</keyword>
<evidence type="ECO:0000256" key="1">
    <source>
        <dbReference type="ARBA" id="ARBA00022617"/>
    </source>
</evidence>
<dbReference type="EMBL" id="RWGY01000004">
    <property type="protein sequence ID" value="TVU44928.1"/>
    <property type="molecule type" value="Genomic_DNA"/>
</dbReference>
<dbReference type="InterPro" id="IPR001128">
    <property type="entry name" value="Cyt_P450"/>
</dbReference>
<evidence type="ECO:0008006" key="8">
    <source>
        <dbReference type="Google" id="ProtNLM"/>
    </source>
</evidence>
<evidence type="ECO:0000256" key="5">
    <source>
        <dbReference type="SAM" id="SignalP"/>
    </source>
</evidence>
<dbReference type="GO" id="GO:0005506">
    <property type="term" value="F:iron ion binding"/>
    <property type="evidence" value="ECO:0007669"/>
    <property type="project" value="InterPro"/>
</dbReference>
<dbReference type="FunFam" id="1.10.630.10:FF:000104">
    <property type="entry name" value="Cytochrome P450 family 81 subfamily D polypeptide 8"/>
    <property type="match status" value="1"/>
</dbReference>
<sequence>MDKAYVAVLSFAFLFLLHFLIGRRAGNGKGNGNGKGAQQKLPPSPPAVPFLGHLHLVKTPFHAALSRLAARHGPVFSLRMGSRPAVVVSSPECAKECFTEHDVAFANRPRFASQQLVSFNGAALSTSGYGPYWRNLRRVATVQLLSAHRVSCMAGTISAEVRAMVRRMSRAASAAPGGAVRVQLKRRLFELSLSVLMETIAQTKTSRTEADADTDMSPEASEFKKIVDEIIPYLGSANLWDYLPVLRWFDVFGVRNKILSVVRRRDAFLRRLIDSERRRLEDGNVDSEKKSMIAVLLTLQKSEPEVYTDTMIMALCGFVVGRDTLLVDIGLAFLSQSRINI</sequence>
<dbReference type="PRINTS" id="PR00463">
    <property type="entry name" value="EP450I"/>
</dbReference>
<dbReference type="GO" id="GO:0020037">
    <property type="term" value="F:heme binding"/>
    <property type="evidence" value="ECO:0007669"/>
    <property type="project" value="InterPro"/>
</dbReference>
<feature type="signal peptide" evidence="5">
    <location>
        <begin position="1"/>
        <end position="22"/>
    </location>
</feature>
<dbReference type="AlphaFoldDB" id="A0A5J9W9V3"/>
<keyword evidence="3" id="KW-0560">Oxidoreductase</keyword>
<dbReference type="SUPFAM" id="SSF48264">
    <property type="entry name" value="Cytochrome P450"/>
    <property type="match status" value="1"/>
</dbReference>
<keyword evidence="7" id="KW-1185">Reference proteome</keyword>
<gene>
    <name evidence="6" type="ORF">EJB05_04391</name>
</gene>
<dbReference type="Proteomes" id="UP000324897">
    <property type="component" value="Chromosome 5"/>
</dbReference>
<feature type="chain" id="PRO_5023811253" description="Cytochrome P450" evidence="5">
    <location>
        <begin position="23"/>
        <end position="341"/>
    </location>
</feature>
<accession>A0A5J9W9V3</accession>
<evidence type="ECO:0000256" key="4">
    <source>
        <dbReference type="ARBA" id="ARBA00023004"/>
    </source>
</evidence>
<name>A0A5J9W9V3_9POAL</name>
<keyword evidence="4" id="KW-0408">Iron</keyword>
<reference evidence="6 7" key="1">
    <citation type="journal article" date="2019" name="Sci. Rep.">
        <title>A high-quality genome of Eragrostis curvula grass provides insights into Poaceae evolution and supports new strategies to enhance forage quality.</title>
        <authorList>
            <person name="Carballo J."/>
            <person name="Santos B.A.C.M."/>
            <person name="Zappacosta D."/>
            <person name="Garbus I."/>
            <person name="Selva J.P."/>
            <person name="Gallo C.A."/>
            <person name="Diaz A."/>
            <person name="Albertini E."/>
            <person name="Caccamo M."/>
            <person name="Echenique V."/>
        </authorList>
    </citation>
    <scope>NUCLEOTIDE SEQUENCE [LARGE SCALE GENOMIC DNA]</scope>
    <source>
        <strain evidence="7">cv. Victoria</strain>
        <tissue evidence="6">Leaf</tissue>
    </source>
</reference>
<dbReference type="InterPro" id="IPR036396">
    <property type="entry name" value="Cyt_P450_sf"/>
</dbReference>
<dbReference type="PANTHER" id="PTHR47947:SF23">
    <property type="entry name" value="CYTOCHROME P450 FAMILY PROTEIN, EXPRESSED"/>
    <property type="match status" value="1"/>
</dbReference>
<protein>
    <recommendedName>
        <fullName evidence="8">Cytochrome P450</fullName>
    </recommendedName>
</protein>
<organism evidence="6 7">
    <name type="scientific">Eragrostis curvula</name>
    <name type="common">weeping love grass</name>
    <dbReference type="NCBI Taxonomy" id="38414"/>
    <lineage>
        <taxon>Eukaryota</taxon>
        <taxon>Viridiplantae</taxon>
        <taxon>Streptophyta</taxon>
        <taxon>Embryophyta</taxon>
        <taxon>Tracheophyta</taxon>
        <taxon>Spermatophyta</taxon>
        <taxon>Magnoliopsida</taxon>
        <taxon>Liliopsida</taxon>
        <taxon>Poales</taxon>
        <taxon>Poaceae</taxon>
        <taxon>PACMAD clade</taxon>
        <taxon>Chloridoideae</taxon>
        <taxon>Eragrostideae</taxon>
        <taxon>Eragrostidinae</taxon>
        <taxon>Eragrostis</taxon>
    </lineage>
</organism>
<evidence type="ECO:0000313" key="6">
    <source>
        <dbReference type="EMBL" id="TVU44928.1"/>
    </source>
</evidence>
<feature type="non-terminal residue" evidence="6">
    <location>
        <position position="1"/>
    </location>
</feature>
<dbReference type="InterPro" id="IPR002401">
    <property type="entry name" value="Cyt_P450_E_grp-I"/>
</dbReference>
<keyword evidence="1" id="KW-0349">Heme</keyword>
<proteinExistence type="predicted"/>
<evidence type="ECO:0000256" key="2">
    <source>
        <dbReference type="ARBA" id="ARBA00022723"/>
    </source>
</evidence>
<dbReference type="Pfam" id="PF00067">
    <property type="entry name" value="p450"/>
    <property type="match status" value="1"/>
</dbReference>
<evidence type="ECO:0000313" key="7">
    <source>
        <dbReference type="Proteomes" id="UP000324897"/>
    </source>
</evidence>
<dbReference type="Gramene" id="TVU44928">
    <property type="protein sequence ID" value="TVU44928"/>
    <property type="gene ID" value="EJB05_04391"/>
</dbReference>
<dbReference type="OrthoDB" id="694341at2759"/>
<dbReference type="InterPro" id="IPR050651">
    <property type="entry name" value="Plant_Cytochrome_P450_Monoox"/>
</dbReference>
<dbReference type="PANTHER" id="PTHR47947">
    <property type="entry name" value="CYTOCHROME P450 82C3-RELATED"/>
    <property type="match status" value="1"/>
</dbReference>
<dbReference type="GO" id="GO:0016705">
    <property type="term" value="F:oxidoreductase activity, acting on paired donors, with incorporation or reduction of molecular oxygen"/>
    <property type="evidence" value="ECO:0007669"/>
    <property type="project" value="InterPro"/>
</dbReference>
<comment type="caution">
    <text evidence="6">The sequence shown here is derived from an EMBL/GenBank/DDBJ whole genome shotgun (WGS) entry which is preliminary data.</text>
</comment>
<dbReference type="Gene3D" id="1.10.630.10">
    <property type="entry name" value="Cytochrome P450"/>
    <property type="match status" value="1"/>
</dbReference>